<comment type="caution">
    <text evidence="1">The sequence shown here is derived from an EMBL/GenBank/DDBJ whole genome shotgun (WGS) entry which is preliminary data.</text>
</comment>
<organism evidence="1 2">
    <name type="scientific">Photobacterium kishitanii</name>
    <dbReference type="NCBI Taxonomy" id="318456"/>
    <lineage>
        <taxon>Bacteria</taxon>
        <taxon>Pseudomonadati</taxon>
        <taxon>Pseudomonadota</taxon>
        <taxon>Gammaproteobacteria</taxon>
        <taxon>Vibrionales</taxon>
        <taxon>Vibrionaceae</taxon>
        <taxon>Photobacterium</taxon>
    </lineage>
</organism>
<name>A0A2T3KLM6_9GAMM</name>
<proteinExistence type="predicted"/>
<dbReference type="RefSeq" id="WP_107289180.1">
    <property type="nucleotide sequence ID" value="NZ_PYNF01000003.1"/>
</dbReference>
<dbReference type="EMBL" id="PYNF01000003">
    <property type="protein sequence ID" value="PSV00550.1"/>
    <property type="molecule type" value="Genomic_DNA"/>
</dbReference>
<sequence length="494" mass="56156">MTIIQEPMNSKYLDQDTVSKYEITSSDPILDSVAKVSDLLRYISKTYGVVNPKNDSKHQQISSLIDVDGALEHYKLSDKSDYLKAISHAFYMSNIHIRWTDLFVVNKDPMTTLDSQFPLVESAKKIVQRNNLIMTEYFRRIFIGMSDADREELLCGSTLPVSCDSLNSMTHGLDQEIYEFDKNMNAIFLHFQRKYGNLEDHEELPDSGVAESLEECEKLFGRIFPVSNTKGYQKDSLRLTLLKNQIITNAEKAASSHIYLGGVALKNIPEIMYEQNGIASLEYDDLVDDAVASEFIDGLFCPFGLNMKDNSEEVLEIYNVARYLLDLYIVMNRPTIVTKEEYRSHHDRPWGLAIFIILLLGDKKSGRKIKVSSYGESNTTISAFINITTAVNNVFSLIESNKEKGIDTLFVDGVGVLRETAPETLLYDYSKRYALCAIGTSECFPLKTGVKCQSNVNRTKWVMLETMYSQMKSMSLSEIKDSFKKLSEFVEKNL</sequence>
<dbReference type="Proteomes" id="UP000241426">
    <property type="component" value="Unassembled WGS sequence"/>
</dbReference>
<gene>
    <name evidence="1" type="ORF">C9J27_05290</name>
</gene>
<evidence type="ECO:0000313" key="2">
    <source>
        <dbReference type="Proteomes" id="UP000241426"/>
    </source>
</evidence>
<evidence type="ECO:0000313" key="1">
    <source>
        <dbReference type="EMBL" id="PSV00550.1"/>
    </source>
</evidence>
<protein>
    <submittedName>
        <fullName evidence="1">Uncharacterized protein</fullName>
    </submittedName>
</protein>
<accession>A0A2T3KLM6</accession>
<reference evidence="1 2" key="1">
    <citation type="submission" date="2018-01" db="EMBL/GenBank/DDBJ databases">
        <title>Whole genome sequencing of Histamine producing bacteria.</title>
        <authorList>
            <person name="Butler K."/>
        </authorList>
    </citation>
    <scope>NUCLEOTIDE SEQUENCE [LARGE SCALE GENOMIC DNA]</scope>
    <source>
        <strain evidence="1 2">FS-7.2</strain>
    </source>
</reference>
<dbReference type="AlphaFoldDB" id="A0A2T3KLM6"/>